<comment type="caution">
    <text evidence="9">The sequence shown here is derived from an EMBL/GenBank/DDBJ whole genome shotgun (WGS) entry which is preliminary data.</text>
</comment>
<evidence type="ECO:0000256" key="6">
    <source>
        <dbReference type="PROSITE-ProRule" id="PRU01251"/>
    </source>
</evidence>
<evidence type="ECO:0000256" key="1">
    <source>
        <dbReference type="ARBA" id="ARBA00008675"/>
    </source>
</evidence>
<evidence type="ECO:0000313" key="10">
    <source>
        <dbReference type="Proteomes" id="UP001467690"/>
    </source>
</evidence>
<dbReference type="NCBIfam" id="NF008263">
    <property type="entry name" value="PRK11034.1"/>
    <property type="match status" value="1"/>
</dbReference>
<accession>A0ABV1RI63</accession>
<dbReference type="InterPro" id="IPR003959">
    <property type="entry name" value="ATPase_AAA_core"/>
</dbReference>
<proteinExistence type="inferred from homology"/>
<dbReference type="InterPro" id="IPR027417">
    <property type="entry name" value="P-loop_NTPase"/>
</dbReference>
<dbReference type="InterPro" id="IPR050130">
    <property type="entry name" value="ClpA_ClpB"/>
</dbReference>
<dbReference type="SUPFAM" id="SSF81923">
    <property type="entry name" value="Double Clp-N motif"/>
    <property type="match status" value="1"/>
</dbReference>
<name>A0ABV1RI63_9ALTE</name>
<keyword evidence="5 7" id="KW-0143">Chaperone</keyword>
<dbReference type="InterPro" id="IPR001270">
    <property type="entry name" value="ClpA/B"/>
</dbReference>
<feature type="domain" description="Clp R" evidence="8">
    <location>
        <begin position="1"/>
        <end position="145"/>
    </location>
</feature>
<protein>
    <submittedName>
        <fullName evidence="9">ATP-dependent Clp protease ATP-binding subunit ClpA</fullName>
        <ecNumber evidence="9">3.4.21.92</ecNumber>
    </submittedName>
</protein>
<dbReference type="Gene3D" id="3.40.50.300">
    <property type="entry name" value="P-loop containing nucleotide triphosphate hydrolases"/>
    <property type="match status" value="2"/>
</dbReference>
<dbReference type="InterPro" id="IPR036628">
    <property type="entry name" value="Clp_N_dom_sf"/>
</dbReference>
<keyword evidence="3 7" id="KW-0547">Nucleotide-binding</keyword>
<keyword evidence="10" id="KW-1185">Reference proteome</keyword>
<dbReference type="PRINTS" id="PR00300">
    <property type="entry name" value="CLPPROTEASEA"/>
</dbReference>
<dbReference type="InterPro" id="IPR013461">
    <property type="entry name" value="ClpA"/>
</dbReference>
<evidence type="ECO:0000256" key="7">
    <source>
        <dbReference type="RuleBase" id="RU004432"/>
    </source>
</evidence>
<dbReference type="InterPro" id="IPR004176">
    <property type="entry name" value="Clp_R_N"/>
</dbReference>
<dbReference type="Proteomes" id="UP001467690">
    <property type="component" value="Unassembled WGS sequence"/>
</dbReference>
<evidence type="ECO:0000256" key="5">
    <source>
        <dbReference type="ARBA" id="ARBA00023186"/>
    </source>
</evidence>
<dbReference type="PANTHER" id="PTHR11638:SF111">
    <property type="entry name" value="ATP-DEPENDENT CLP PROTEASE ATP-BINDING SUBUNIT CLPA"/>
    <property type="match status" value="1"/>
</dbReference>
<comment type="similarity">
    <text evidence="1 7">Belongs to the ClpA/ClpB family.</text>
</comment>
<keyword evidence="4 7" id="KW-0067">ATP-binding</keyword>
<keyword evidence="9" id="KW-0378">Hydrolase</keyword>
<dbReference type="RefSeq" id="WP_350402053.1">
    <property type="nucleotide sequence ID" value="NZ_JBELOE010000216.1"/>
</dbReference>
<sequence>MLNKDLETTLNEAFRDARQHRHEFMTVEHLLLALLSNPAAREALEACGAQLEQIQQELSTFIHETTPVIPKDDTERETQPTLGFQRVLQRAVFHVQSSGKSEVTGANVLVAIFSEQESQAVYLLKKADVSRLDVVNFISHGIKKTENEDINESPAIESEESSEAVEGGSVLRSFSTNLNKEAEQGKIDPLIGREAELERTVQVLCRRRKNNPLLVGEAGVGKTAIAEGLAYRIVNNDVPEVIEKATIYSLDMGALLAGTKYRGDFEKRFKNLLKELEKDQQAILFIDEIHTIIGAGAASGGVMDASNLLKPLLSGGKIKCIGSTTYQEFQGIFEKDRALVRRFQKVDVTEPSVDDTTKILMGLKSRYEEHHGVRFTHKAMRAAAELSAKYINERKLPDKAIDIIDEAGASQRLLPVSKRKKTVNVADIEQIIAKIARIPEKSVSSSDKAVLKNLERNLKMVVFGQNPAIETLTSAIRLARSGLRDETKPIGSFLFAGPTGVGKTEVTQQLAKALGIELIRIDMSEYMERHAVSRLIGAPPGYVGFDQGGLLTDQVIKHPHSVVLLDEIEKAHPDVFNILLQVMDHGTLTDNNGRKADFRNVVFVMTTNAGVQETARKSIGFQQQDYSTDAMQEINRTFTPEFRNRLDNIIWFNHLTPEIIVQVVDKFIAELESLLDKKGVALNLQSDAREWLAEKGYDKAMGARPMARVIQENLKKPLANELLFGVLSKGGSVTITVNGDELSFQYESEQAEAESTD</sequence>
<keyword evidence="9" id="KW-0645">Protease</keyword>
<dbReference type="CDD" id="cd19499">
    <property type="entry name" value="RecA-like_ClpB_Hsp104-like"/>
    <property type="match status" value="1"/>
</dbReference>
<dbReference type="InterPro" id="IPR018368">
    <property type="entry name" value="ClpA/B_CS1"/>
</dbReference>
<keyword evidence="2 6" id="KW-0677">Repeat</keyword>
<dbReference type="CDD" id="cd00009">
    <property type="entry name" value="AAA"/>
    <property type="match status" value="1"/>
</dbReference>
<gene>
    <name evidence="9" type="primary">clpA</name>
    <name evidence="9" type="ORF">ABS311_11855</name>
</gene>
<dbReference type="PANTHER" id="PTHR11638">
    <property type="entry name" value="ATP-DEPENDENT CLP PROTEASE"/>
    <property type="match status" value="1"/>
</dbReference>
<dbReference type="EC" id="3.4.21.92" evidence="9"/>
<dbReference type="NCBIfam" id="TIGR02639">
    <property type="entry name" value="ClpA"/>
    <property type="match status" value="1"/>
</dbReference>
<dbReference type="InterPro" id="IPR019489">
    <property type="entry name" value="Clp_ATPase_C"/>
</dbReference>
<evidence type="ECO:0000259" key="8">
    <source>
        <dbReference type="PROSITE" id="PS51903"/>
    </source>
</evidence>
<evidence type="ECO:0000256" key="3">
    <source>
        <dbReference type="ARBA" id="ARBA00022741"/>
    </source>
</evidence>
<dbReference type="Pfam" id="PF10431">
    <property type="entry name" value="ClpB_D2-small"/>
    <property type="match status" value="1"/>
</dbReference>
<dbReference type="GO" id="GO:0004252">
    <property type="term" value="F:serine-type endopeptidase activity"/>
    <property type="evidence" value="ECO:0007669"/>
    <property type="project" value="UniProtKB-EC"/>
</dbReference>
<evidence type="ECO:0000256" key="2">
    <source>
        <dbReference type="ARBA" id="ARBA00022737"/>
    </source>
</evidence>
<dbReference type="PROSITE" id="PS00870">
    <property type="entry name" value="CLPAB_1"/>
    <property type="match status" value="1"/>
</dbReference>
<dbReference type="Gene3D" id="1.10.8.60">
    <property type="match status" value="2"/>
</dbReference>
<reference evidence="9 10" key="1">
    <citation type="submission" date="2024-06" db="EMBL/GenBank/DDBJ databases">
        <authorList>
            <person name="Chen R.Y."/>
        </authorList>
    </citation>
    <scope>NUCLEOTIDE SEQUENCE [LARGE SCALE GENOMIC DNA]</scope>
    <source>
        <strain evidence="9 10">D2</strain>
    </source>
</reference>
<dbReference type="EMBL" id="JBELOE010000216">
    <property type="protein sequence ID" value="MER2492569.1"/>
    <property type="molecule type" value="Genomic_DNA"/>
</dbReference>
<dbReference type="PROSITE" id="PS00871">
    <property type="entry name" value="CLPAB_2"/>
    <property type="match status" value="1"/>
</dbReference>
<dbReference type="InterPro" id="IPR028299">
    <property type="entry name" value="ClpA/B_CS2"/>
</dbReference>
<dbReference type="SMART" id="SM01086">
    <property type="entry name" value="ClpB_D2-small"/>
    <property type="match status" value="1"/>
</dbReference>
<dbReference type="Pfam" id="PF02861">
    <property type="entry name" value="Clp_N"/>
    <property type="match status" value="1"/>
</dbReference>
<dbReference type="InterPro" id="IPR041546">
    <property type="entry name" value="ClpA/ClpB_AAA_lid"/>
</dbReference>
<dbReference type="Gene3D" id="1.10.1780.10">
    <property type="entry name" value="Clp, N-terminal domain"/>
    <property type="match status" value="1"/>
</dbReference>
<dbReference type="GO" id="GO:0005524">
    <property type="term" value="F:ATP binding"/>
    <property type="evidence" value="ECO:0007669"/>
    <property type="project" value="UniProtKB-KW"/>
</dbReference>
<dbReference type="SMART" id="SM00382">
    <property type="entry name" value="AAA"/>
    <property type="match status" value="2"/>
</dbReference>
<dbReference type="SUPFAM" id="SSF52540">
    <property type="entry name" value="P-loop containing nucleoside triphosphate hydrolases"/>
    <property type="match status" value="2"/>
</dbReference>
<evidence type="ECO:0000256" key="4">
    <source>
        <dbReference type="ARBA" id="ARBA00022840"/>
    </source>
</evidence>
<dbReference type="Pfam" id="PF00004">
    <property type="entry name" value="AAA"/>
    <property type="match status" value="1"/>
</dbReference>
<dbReference type="InterPro" id="IPR003593">
    <property type="entry name" value="AAA+_ATPase"/>
</dbReference>
<dbReference type="PROSITE" id="PS51903">
    <property type="entry name" value="CLP_R"/>
    <property type="match status" value="1"/>
</dbReference>
<dbReference type="Pfam" id="PF07724">
    <property type="entry name" value="AAA_2"/>
    <property type="match status" value="1"/>
</dbReference>
<organism evidence="9 10">
    <name type="scientific">Catenovulum sediminis</name>
    <dbReference type="NCBI Taxonomy" id="1740262"/>
    <lineage>
        <taxon>Bacteria</taxon>
        <taxon>Pseudomonadati</taxon>
        <taxon>Pseudomonadota</taxon>
        <taxon>Gammaproteobacteria</taxon>
        <taxon>Alteromonadales</taxon>
        <taxon>Alteromonadaceae</taxon>
        <taxon>Catenovulum</taxon>
    </lineage>
</organism>
<evidence type="ECO:0000313" key="9">
    <source>
        <dbReference type="EMBL" id="MER2492569.1"/>
    </source>
</evidence>
<dbReference type="Pfam" id="PF17871">
    <property type="entry name" value="AAA_lid_9"/>
    <property type="match status" value="1"/>
</dbReference>
<dbReference type="GO" id="GO:0006508">
    <property type="term" value="P:proteolysis"/>
    <property type="evidence" value="ECO:0007669"/>
    <property type="project" value="UniProtKB-KW"/>
</dbReference>